<evidence type="ECO:0000256" key="2">
    <source>
        <dbReference type="SAM" id="SignalP"/>
    </source>
</evidence>
<feature type="compositionally biased region" description="Basic and acidic residues" evidence="1">
    <location>
        <begin position="25"/>
        <end position="61"/>
    </location>
</feature>
<comment type="caution">
    <text evidence="3">The sequence shown here is derived from an EMBL/GenBank/DDBJ whole genome shotgun (WGS) entry which is preliminary data.</text>
</comment>
<evidence type="ECO:0000313" key="3">
    <source>
        <dbReference type="EMBL" id="GMI01064.1"/>
    </source>
</evidence>
<gene>
    <name evidence="3" type="ORF">TrLO_g491</name>
</gene>
<keyword evidence="4" id="KW-1185">Reference proteome</keyword>
<sequence>MNRTQLLAVVILALALLLAHSQGTSEEKMMRTEKKMQKTDVKLIPKREKRKDKLEKTDQKQKQNKKPSESVLKPAFNPEPELTPKKSRRQRPDKVDKSKSPSFEDLSKPKRSAPKLDKKTPNKFGEDKLVPSMDSEDPHNNPRKPCPDPQYARGSPDHRRWCTEDRKFYEIEEQVDDQTFLLVTETMKVNKQVILTCYDYQGDGTASTIRFQ</sequence>
<keyword evidence="2" id="KW-0732">Signal</keyword>
<dbReference type="Proteomes" id="UP001165122">
    <property type="component" value="Unassembled WGS sequence"/>
</dbReference>
<dbReference type="AlphaFoldDB" id="A0A9W7CAC8"/>
<feature type="chain" id="PRO_5040730831" evidence="2">
    <location>
        <begin position="22"/>
        <end position="212"/>
    </location>
</feature>
<feature type="compositionally biased region" description="Basic and acidic residues" evidence="1">
    <location>
        <begin position="114"/>
        <end position="129"/>
    </location>
</feature>
<evidence type="ECO:0000313" key="4">
    <source>
        <dbReference type="Proteomes" id="UP001165122"/>
    </source>
</evidence>
<organism evidence="3 4">
    <name type="scientific">Triparma laevis f. longispina</name>
    <dbReference type="NCBI Taxonomy" id="1714387"/>
    <lineage>
        <taxon>Eukaryota</taxon>
        <taxon>Sar</taxon>
        <taxon>Stramenopiles</taxon>
        <taxon>Ochrophyta</taxon>
        <taxon>Bolidophyceae</taxon>
        <taxon>Parmales</taxon>
        <taxon>Triparmaceae</taxon>
        <taxon>Triparma</taxon>
    </lineage>
</organism>
<feature type="compositionally biased region" description="Basic and acidic residues" evidence="1">
    <location>
        <begin position="90"/>
        <end position="99"/>
    </location>
</feature>
<dbReference type="EMBL" id="BRXW01000030">
    <property type="protein sequence ID" value="GMI01064.1"/>
    <property type="molecule type" value="Genomic_DNA"/>
</dbReference>
<reference evidence="4" key="1">
    <citation type="journal article" date="2023" name="Commun. Biol.">
        <title>Genome analysis of Parmales, the sister group of diatoms, reveals the evolutionary specialization of diatoms from phago-mixotrophs to photoautotrophs.</title>
        <authorList>
            <person name="Ban H."/>
            <person name="Sato S."/>
            <person name="Yoshikawa S."/>
            <person name="Yamada K."/>
            <person name="Nakamura Y."/>
            <person name="Ichinomiya M."/>
            <person name="Sato N."/>
            <person name="Blanc-Mathieu R."/>
            <person name="Endo H."/>
            <person name="Kuwata A."/>
            <person name="Ogata H."/>
        </authorList>
    </citation>
    <scope>NUCLEOTIDE SEQUENCE [LARGE SCALE GENOMIC DNA]</scope>
    <source>
        <strain evidence="4">NIES 3700</strain>
    </source>
</reference>
<protein>
    <submittedName>
        <fullName evidence="3">Uncharacterized protein</fullName>
    </submittedName>
</protein>
<feature type="signal peptide" evidence="2">
    <location>
        <begin position="1"/>
        <end position="21"/>
    </location>
</feature>
<name>A0A9W7CAC8_9STRA</name>
<feature type="region of interest" description="Disordered" evidence="1">
    <location>
        <begin position="24"/>
        <end position="158"/>
    </location>
</feature>
<evidence type="ECO:0000256" key="1">
    <source>
        <dbReference type="SAM" id="MobiDB-lite"/>
    </source>
</evidence>
<accession>A0A9W7CAC8</accession>
<proteinExistence type="predicted"/>